<dbReference type="Proteomes" id="UP000826656">
    <property type="component" value="Unassembled WGS sequence"/>
</dbReference>
<keyword evidence="3" id="KW-1185">Reference proteome</keyword>
<comment type="caution">
    <text evidence="2">The sequence shown here is derived from an EMBL/GenBank/DDBJ whole genome shotgun (WGS) entry which is preliminary data.</text>
</comment>
<dbReference type="Gene3D" id="2.60.120.330">
    <property type="entry name" value="B-lactam Antibiotic, Isopenicillin N Synthase, Chain"/>
    <property type="match status" value="1"/>
</dbReference>
<evidence type="ECO:0000259" key="1">
    <source>
        <dbReference type="Pfam" id="PF03171"/>
    </source>
</evidence>
<organism evidence="2 3">
    <name type="scientific">Solanum tuberosum</name>
    <name type="common">Potato</name>
    <dbReference type="NCBI Taxonomy" id="4113"/>
    <lineage>
        <taxon>Eukaryota</taxon>
        <taxon>Viridiplantae</taxon>
        <taxon>Streptophyta</taxon>
        <taxon>Embryophyta</taxon>
        <taxon>Tracheophyta</taxon>
        <taxon>Spermatophyta</taxon>
        <taxon>Magnoliopsida</taxon>
        <taxon>eudicotyledons</taxon>
        <taxon>Gunneridae</taxon>
        <taxon>Pentapetalae</taxon>
        <taxon>asterids</taxon>
        <taxon>lamiids</taxon>
        <taxon>Solanales</taxon>
        <taxon>Solanaceae</taxon>
        <taxon>Solanoideae</taxon>
        <taxon>Solaneae</taxon>
        <taxon>Solanum</taxon>
    </lineage>
</organism>
<dbReference type="EMBL" id="JAIVGD010000018">
    <property type="protein sequence ID" value="KAH0755314.1"/>
    <property type="molecule type" value="Genomic_DNA"/>
</dbReference>
<reference evidence="2 3" key="1">
    <citation type="journal article" date="2021" name="bioRxiv">
        <title>Chromosome-scale and haplotype-resolved genome assembly of a tetraploid potato cultivar.</title>
        <authorList>
            <person name="Sun H."/>
            <person name="Jiao W.-B."/>
            <person name="Krause K."/>
            <person name="Campoy J.A."/>
            <person name="Goel M."/>
            <person name="Folz-Donahue K."/>
            <person name="Kukat C."/>
            <person name="Huettel B."/>
            <person name="Schneeberger K."/>
        </authorList>
    </citation>
    <scope>NUCLEOTIDE SEQUENCE [LARGE SCALE GENOMIC DNA]</scope>
    <source>
        <strain evidence="2">SolTubOtavaFocal</strain>
        <tissue evidence="2">Leaves</tissue>
    </source>
</reference>
<evidence type="ECO:0000313" key="2">
    <source>
        <dbReference type="EMBL" id="KAH0755314.1"/>
    </source>
</evidence>
<dbReference type="Pfam" id="PF03171">
    <property type="entry name" value="2OG-FeII_Oxy"/>
    <property type="match status" value="1"/>
</dbReference>
<dbReference type="InterPro" id="IPR044861">
    <property type="entry name" value="IPNS-like_FE2OG_OXY"/>
</dbReference>
<accession>A0ABQ7UU52</accession>
<evidence type="ECO:0000313" key="3">
    <source>
        <dbReference type="Proteomes" id="UP000826656"/>
    </source>
</evidence>
<dbReference type="PANTHER" id="PTHR47990">
    <property type="entry name" value="2-OXOGLUTARATE (2OG) AND FE(II)-DEPENDENT OXYGENASE SUPERFAMILY PROTEIN-RELATED"/>
    <property type="match status" value="1"/>
</dbReference>
<proteinExistence type="predicted"/>
<feature type="domain" description="Isopenicillin N synthase-like Fe(2+) 2OG dioxygenase" evidence="1">
    <location>
        <begin position="23"/>
        <end position="110"/>
    </location>
</feature>
<name>A0ABQ7UU52_SOLTU</name>
<dbReference type="SUPFAM" id="SSF51197">
    <property type="entry name" value="Clavaminate synthase-like"/>
    <property type="match status" value="1"/>
</dbReference>
<protein>
    <recommendedName>
        <fullName evidence="1">Isopenicillin N synthase-like Fe(2+) 2OG dioxygenase domain-containing protein</fullName>
    </recommendedName>
</protein>
<gene>
    <name evidence="2" type="ORF">KY290_025584</name>
</gene>
<sequence length="115" mass="12761">MAQGLRVQQTSVYSNLLMDLHSDSLLRINHYPPFNWTPHLLHHDCDTSPNSCNSTVSKIGFGEHTDPQILTILRSNDAPGLQILPQKGLWVPVSPHPNTAFSVFVGDTLQNFGLC</sequence>
<dbReference type="InterPro" id="IPR050231">
    <property type="entry name" value="Iron_ascorbate_oxido_reductase"/>
</dbReference>
<dbReference type="InterPro" id="IPR027443">
    <property type="entry name" value="IPNS-like_sf"/>
</dbReference>